<dbReference type="EC" id="6.3.1.20" evidence="2"/>
<protein>
    <submittedName>
        <fullName evidence="2">Lipoate-protein ligase A subunit 1</fullName>
        <ecNumber evidence="2">6.3.1.20</ecNumber>
    </submittedName>
</protein>
<dbReference type="InterPro" id="IPR050664">
    <property type="entry name" value="Octanoyltrans_LipM/LipL"/>
</dbReference>
<dbReference type="EMBL" id="CP104013">
    <property type="protein sequence ID" value="UYP48191.1"/>
    <property type="molecule type" value="Genomic_DNA"/>
</dbReference>
<dbReference type="Gene3D" id="3.30.930.10">
    <property type="entry name" value="Bira Bifunctional Protein, Domain 2"/>
    <property type="match status" value="1"/>
</dbReference>
<dbReference type="PANTHER" id="PTHR43679">
    <property type="entry name" value="OCTANOYLTRANSFERASE LIPM-RELATED"/>
    <property type="match status" value="1"/>
</dbReference>
<dbReference type="PANTHER" id="PTHR43679:SF2">
    <property type="entry name" value="OCTANOYL-[GCVH]:PROTEIN N-OCTANOYLTRANSFERASE"/>
    <property type="match status" value="1"/>
</dbReference>
<dbReference type="InterPro" id="IPR004143">
    <property type="entry name" value="BPL_LPL_catalytic"/>
</dbReference>
<accession>A0ABY6HXD7</accession>
<dbReference type="CDD" id="cd16443">
    <property type="entry name" value="LplA"/>
    <property type="match status" value="1"/>
</dbReference>
<reference evidence="2" key="1">
    <citation type="submission" date="2022-09" db="EMBL/GenBank/DDBJ databases">
        <title>Actin cytoskeleton and complex cell architecture in an #Asgard archaeon.</title>
        <authorList>
            <person name="Ponce Toledo R.I."/>
            <person name="Schleper C."/>
            <person name="Rodrigues Oliveira T."/>
            <person name="Wollweber F."/>
            <person name="Xu J."/>
            <person name="Rittmann S."/>
            <person name="Klingl A."/>
            <person name="Pilhofer M."/>
        </authorList>
    </citation>
    <scope>NUCLEOTIDE SEQUENCE</scope>
    <source>
        <strain evidence="2">B-35</strain>
    </source>
</reference>
<evidence type="ECO:0000259" key="1">
    <source>
        <dbReference type="PROSITE" id="PS51733"/>
    </source>
</evidence>
<organism evidence="2 3">
    <name type="scientific">Candidatus Lokiarchaeum ossiferum</name>
    <dbReference type="NCBI Taxonomy" id="2951803"/>
    <lineage>
        <taxon>Archaea</taxon>
        <taxon>Promethearchaeati</taxon>
        <taxon>Promethearchaeota</taxon>
        <taxon>Promethearchaeia</taxon>
        <taxon>Promethearchaeales</taxon>
        <taxon>Promethearchaeaceae</taxon>
        <taxon>Candidatus Lokiarchaeum</taxon>
    </lineage>
</organism>
<dbReference type="Proteomes" id="UP001208689">
    <property type="component" value="Chromosome"/>
</dbReference>
<keyword evidence="2" id="KW-0436">Ligase</keyword>
<name>A0ABY6HXD7_9ARCH</name>
<evidence type="ECO:0000313" key="2">
    <source>
        <dbReference type="EMBL" id="UYP48191.1"/>
    </source>
</evidence>
<keyword evidence="3" id="KW-1185">Reference proteome</keyword>
<dbReference type="GO" id="GO:0016979">
    <property type="term" value="F:lipoate-protein ligase activity"/>
    <property type="evidence" value="ECO:0007669"/>
    <property type="project" value="UniProtKB-EC"/>
</dbReference>
<proteinExistence type="predicted"/>
<dbReference type="InterPro" id="IPR045864">
    <property type="entry name" value="aa-tRNA-synth_II/BPL/LPL"/>
</dbReference>
<feature type="domain" description="BPL/LPL catalytic" evidence="1">
    <location>
        <begin position="34"/>
        <end position="243"/>
    </location>
</feature>
<evidence type="ECO:0000313" key="3">
    <source>
        <dbReference type="Proteomes" id="UP001208689"/>
    </source>
</evidence>
<sequence>MIEMKKWRYIPFETNNGPKNMAIDEMLLERVIKGESPNLLRFYKWNPSTATIGLHQSLNAEINLNSAKQNNVDIVRRITGGGAVLHDSTGEITYSVICKLKDIPELKNSPREYDSSIPLRYQVILESLASGLEEMGVSIDVGKIHCPALLTQGKKISGNAQTIRNGTLLQHGTILLSVEPEFMYQILKAPVGVTYTKMVQSVRSKVIGICQNNENNTDINNLSEREIVDKLKAGFQHIFGIEFQTEPLTKKENLEAENLAKNKYASKKWLEKYL</sequence>
<dbReference type="SUPFAM" id="SSF55681">
    <property type="entry name" value="Class II aaRS and biotin synthetases"/>
    <property type="match status" value="1"/>
</dbReference>
<gene>
    <name evidence="2" type="ORF">NEF87_004476</name>
</gene>
<dbReference type="Pfam" id="PF21948">
    <property type="entry name" value="LplA-B_cat"/>
    <property type="match status" value="1"/>
</dbReference>
<dbReference type="PROSITE" id="PS51733">
    <property type="entry name" value="BPL_LPL_CATALYTIC"/>
    <property type="match status" value="1"/>
</dbReference>